<dbReference type="PANTHER" id="PTHR47303">
    <property type="match status" value="1"/>
</dbReference>
<protein>
    <submittedName>
        <fullName evidence="2">Uncharacterized protein</fullName>
    </submittedName>
</protein>
<reference evidence="2" key="1">
    <citation type="submission" date="2022-06" db="EMBL/GenBank/DDBJ databases">
        <title>Uncovering the hologenomic basis of an extraordinary plant invasion.</title>
        <authorList>
            <person name="Bieker V.C."/>
            <person name="Martin M.D."/>
            <person name="Gilbert T."/>
            <person name="Hodgins K."/>
            <person name="Battlay P."/>
            <person name="Petersen B."/>
            <person name="Wilson J."/>
        </authorList>
    </citation>
    <scope>NUCLEOTIDE SEQUENCE</scope>
    <source>
        <strain evidence="2">AA19_3_7</strain>
        <tissue evidence="2">Leaf</tissue>
    </source>
</reference>
<organism evidence="2 3">
    <name type="scientific">Ambrosia artemisiifolia</name>
    <name type="common">Common ragweed</name>
    <dbReference type="NCBI Taxonomy" id="4212"/>
    <lineage>
        <taxon>Eukaryota</taxon>
        <taxon>Viridiplantae</taxon>
        <taxon>Streptophyta</taxon>
        <taxon>Embryophyta</taxon>
        <taxon>Tracheophyta</taxon>
        <taxon>Spermatophyta</taxon>
        <taxon>Magnoliopsida</taxon>
        <taxon>eudicotyledons</taxon>
        <taxon>Gunneridae</taxon>
        <taxon>Pentapetalae</taxon>
        <taxon>asterids</taxon>
        <taxon>campanulids</taxon>
        <taxon>Asterales</taxon>
        <taxon>Asteraceae</taxon>
        <taxon>Asteroideae</taxon>
        <taxon>Heliantheae alliance</taxon>
        <taxon>Heliantheae</taxon>
        <taxon>Ambrosia</taxon>
    </lineage>
</organism>
<sequence>MKQPSTGSGLSIPVIPSHHQQQQNHTIVPISPTTVPPPVPQLPNLPRTDLLEGSRENYIKVGVPLYEAAMKGNWKAAKPILDKQPDLIRFAITDNCETLLHIAATAERTKSVEEFLVNLITLMEIEDLELQNRNNNTALSLAAATGNVEAARMMVEKNQNLMEMVDGNGMMPLNLAALFAEVDTMTYLYNASKKMSGDCWSKENQGWVLQKCVEDLAIQIVKDHPQLMDDKEIATDVLFALARKPRAF</sequence>
<proteinExistence type="predicted"/>
<feature type="compositionally biased region" description="Pro residues" evidence="1">
    <location>
        <begin position="34"/>
        <end position="43"/>
    </location>
</feature>
<accession>A0AAD5D5W5</accession>
<dbReference type="PANTHER" id="PTHR47303:SF1">
    <property type="entry name" value="NF-KAPPA-B INHIBITOR BETA"/>
    <property type="match status" value="1"/>
</dbReference>
<evidence type="ECO:0000256" key="1">
    <source>
        <dbReference type="SAM" id="MobiDB-lite"/>
    </source>
</evidence>
<comment type="caution">
    <text evidence="2">The sequence shown here is derived from an EMBL/GenBank/DDBJ whole genome shotgun (WGS) entry which is preliminary data.</text>
</comment>
<dbReference type="AlphaFoldDB" id="A0AAD5D5W5"/>
<dbReference type="InterPro" id="IPR002110">
    <property type="entry name" value="Ankyrin_rpt"/>
</dbReference>
<name>A0AAD5D5W5_AMBAR</name>
<dbReference type="InterPro" id="IPR036770">
    <property type="entry name" value="Ankyrin_rpt-contain_sf"/>
</dbReference>
<dbReference type="Proteomes" id="UP001206925">
    <property type="component" value="Unassembled WGS sequence"/>
</dbReference>
<evidence type="ECO:0000313" key="3">
    <source>
        <dbReference type="Proteomes" id="UP001206925"/>
    </source>
</evidence>
<dbReference type="EMBL" id="JAMZMK010005722">
    <property type="protein sequence ID" value="KAI7752210.1"/>
    <property type="molecule type" value="Genomic_DNA"/>
</dbReference>
<dbReference type="Gene3D" id="1.25.40.20">
    <property type="entry name" value="Ankyrin repeat-containing domain"/>
    <property type="match status" value="1"/>
</dbReference>
<feature type="region of interest" description="Disordered" evidence="1">
    <location>
        <begin position="1"/>
        <end position="48"/>
    </location>
</feature>
<dbReference type="Pfam" id="PF12796">
    <property type="entry name" value="Ank_2"/>
    <property type="match status" value="1"/>
</dbReference>
<dbReference type="SUPFAM" id="SSF48403">
    <property type="entry name" value="Ankyrin repeat"/>
    <property type="match status" value="1"/>
</dbReference>
<evidence type="ECO:0000313" key="2">
    <source>
        <dbReference type="EMBL" id="KAI7752210.1"/>
    </source>
</evidence>
<feature type="non-terminal residue" evidence="2">
    <location>
        <position position="248"/>
    </location>
</feature>
<gene>
    <name evidence="2" type="ORF">M8C21_015118</name>
</gene>
<keyword evidence="3" id="KW-1185">Reference proteome</keyword>